<evidence type="ECO:0000256" key="4">
    <source>
        <dbReference type="ARBA" id="ARBA00023015"/>
    </source>
</evidence>
<dbReference type="CDD" id="cd17624">
    <property type="entry name" value="REC_OmpR_PmrA-like"/>
    <property type="match status" value="1"/>
</dbReference>
<dbReference type="EnsemblBacteria" id="ACA40317">
    <property type="protein sequence ID" value="ACA40317"/>
    <property type="gene ID" value="Bsph_2783"/>
</dbReference>
<keyword evidence="6" id="KW-0804">Transcription</keyword>
<dbReference type="Pfam" id="PF00072">
    <property type="entry name" value="Response_reg"/>
    <property type="match status" value="1"/>
</dbReference>
<dbReference type="FunFam" id="3.40.50.2300:FF:000001">
    <property type="entry name" value="DNA-binding response regulator PhoB"/>
    <property type="match status" value="1"/>
</dbReference>
<feature type="domain" description="Response regulatory" evidence="9">
    <location>
        <begin position="26"/>
        <end position="139"/>
    </location>
</feature>
<dbReference type="SMART" id="SM00448">
    <property type="entry name" value="REC"/>
    <property type="match status" value="1"/>
</dbReference>
<keyword evidence="4" id="KW-0805">Transcription regulation</keyword>
<evidence type="ECO:0000256" key="6">
    <source>
        <dbReference type="ARBA" id="ARBA00023163"/>
    </source>
</evidence>
<dbReference type="SUPFAM" id="SSF46894">
    <property type="entry name" value="C-terminal effector domain of the bipartite response regulators"/>
    <property type="match status" value="1"/>
</dbReference>
<dbReference type="GO" id="GO:0032993">
    <property type="term" value="C:protein-DNA complex"/>
    <property type="evidence" value="ECO:0007669"/>
    <property type="project" value="TreeGrafter"/>
</dbReference>
<dbReference type="GO" id="GO:0006355">
    <property type="term" value="P:regulation of DNA-templated transcription"/>
    <property type="evidence" value="ECO:0007669"/>
    <property type="project" value="InterPro"/>
</dbReference>
<dbReference type="FunFam" id="1.10.10.10:FF:000005">
    <property type="entry name" value="Two-component system response regulator"/>
    <property type="match status" value="1"/>
</dbReference>
<dbReference type="InterPro" id="IPR039420">
    <property type="entry name" value="WalR-like"/>
</dbReference>
<accession>B1HMF1</accession>
<evidence type="ECO:0000313" key="11">
    <source>
        <dbReference type="EMBL" id="ACA40317.1"/>
    </source>
</evidence>
<dbReference type="KEGG" id="lsp:Bsph_2783"/>
<dbReference type="PROSITE" id="PS51755">
    <property type="entry name" value="OMPR_PHOB"/>
    <property type="match status" value="1"/>
</dbReference>
<dbReference type="CDD" id="cd00383">
    <property type="entry name" value="trans_reg_C"/>
    <property type="match status" value="1"/>
</dbReference>
<dbReference type="InterPro" id="IPR001789">
    <property type="entry name" value="Sig_transdc_resp-reg_receiver"/>
</dbReference>
<dbReference type="Gene3D" id="1.10.10.10">
    <property type="entry name" value="Winged helix-like DNA-binding domain superfamily/Winged helix DNA-binding domain"/>
    <property type="match status" value="1"/>
</dbReference>
<dbReference type="InterPro" id="IPR011006">
    <property type="entry name" value="CheY-like_superfamily"/>
</dbReference>
<evidence type="ECO:0000256" key="2">
    <source>
        <dbReference type="ARBA" id="ARBA00022553"/>
    </source>
</evidence>
<evidence type="ECO:0000256" key="8">
    <source>
        <dbReference type="PROSITE-ProRule" id="PRU01091"/>
    </source>
</evidence>
<dbReference type="Pfam" id="PF00486">
    <property type="entry name" value="Trans_reg_C"/>
    <property type="match status" value="1"/>
</dbReference>
<name>B1HMF1_LYSSC</name>
<dbReference type="InterPro" id="IPR001867">
    <property type="entry name" value="OmpR/PhoB-type_DNA-bd"/>
</dbReference>
<proteinExistence type="predicted"/>
<dbReference type="InterPro" id="IPR016032">
    <property type="entry name" value="Sig_transdc_resp-reg_C-effctor"/>
</dbReference>
<keyword evidence="2 7" id="KW-0597">Phosphoprotein</keyword>
<dbReference type="EMBL" id="CP000817">
    <property type="protein sequence ID" value="ACA40317.1"/>
    <property type="molecule type" value="Genomic_DNA"/>
</dbReference>
<dbReference type="GO" id="GO:0000976">
    <property type="term" value="F:transcription cis-regulatory region binding"/>
    <property type="evidence" value="ECO:0007669"/>
    <property type="project" value="TreeGrafter"/>
</dbReference>
<dbReference type="GO" id="GO:0000156">
    <property type="term" value="F:phosphorelay response regulator activity"/>
    <property type="evidence" value="ECO:0007669"/>
    <property type="project" value="TreeGrafter"/>
</dbReference>
<organism evidence="11 12">
    <name type="scientific">Lysinibacillus sphaericus (strain C3-41)</name>
    <dbReference type="NCBI Taxonomy" id="444177"/>
    <lineage>
        <taxon>Bacteria</taxon>
        <taxon>Bacillati</taxon>
        <taxon>Bacillota</taxon>
        <taxon>Bacilli</taxon>
        <taxon>Bacillales</taxon>
        <taxon>Bacillaceae</taxon>
        <taxon>Lysinibacillus</taxon>
    </lineage>
</organism>
<dbReference type="PANTHER" id="PTHR48111">
    <property type="entry name" value="REGULATOR OF RPOS"/>
    <property type="match status" value="1"/>
</dbReference>
<evidence type="ECO:0000256" key="3">
    <source>
        <dbReference type="ARBA" id="ARBA00023012"/>
    </source>
</evidence>
<dbReference type="InterPro" id="IPR036388">
    <property type="entry name" value="WH-like_DNA-bd_sf"/>
</dbReference>
<comment type="subcellular location">
    <subcellularLocation>
        <location evidence="1">Cytoplasm</location>
    </subcellularLocation>
</comment>
<dbReference type="Gene3D" id="3.40.50.2300">
    <property type="match status" value="1"/>
</dbReference>
<dbReference type="SUPFAM" id="SSF52172">
    <property type="entry name" value="CheY-like"/>
    <property type="match status" value="1"/>
</dbReference>
<evidence type="ECO:0000256" key="7">
    <source>
        <dbReference type="PROSITE-ProRule" id="PRU00169"/>
    </source>
</evidence>
<feature type="modified residue" description="4-aspartylphosphate" evidence="7">
    <location>
        <position position="75"/>
    </location>
</feature>
<dbReference type="Proteomes" id="UP000002164">
    <property type="component" value="Chromosome"/>
</dbReference>
<dbReference type="PANTHER" id="PTHR48111:SF22">
    <property type="entry name" value="REGULATOR OF RPOS"/>
    <property type="match status" value="1"/>
</dbReference>
<sequence length="247" mass="28111">MLCYNSIGIKILHRYFGIEGDYVPKKILLVEDEKHIARFVELELQHEGYDVTVAFEGREGLSLATTDAFDVLLLDVMLPGINGIEICRRIRTQSQVPIILITARDAVMDRVAGLDAGADDYIVKPFAIEELLARIRTILRRATTQEPANSECLSLRDIEIDIAAYEVFVQGNKLDLTKTEYDLLKLLIEHKNRVCTREHILTSVWGYDTDIETNVVDVYIRHLRSKLPGDTNAYIETVRGVGYVMRE</sequence>
<feature type="DNA-binding region" description="OmpR/PhoB-type" evidence="8">
    <location>
        <begin position="150"/>
        <end position="247"/>
    </location>
</feature>
<dbReference type="Gene3D" id="6.10.250.690">
    <property type="match status" value="1"/>
</dbReference>
<evidence type="ECO:0000259" key="9">
    <source>
        <dbReference type="PROSITE" id="PS50110"/>
    </source>
</evidence>
<dbReference type="GO" id="GO:0005829">
    <property type="term" value="C:cytosol"/>
    <property type="evidence" value="ECO:0007669"/>
    <property type="project" value="TreeGrafter"/>
</dbReference>
<keyword evidence="5 8" id="KW-0238">DNA-binding</keyword>
<evidence type="ECO:0000313" key="12">
    <source>
        <dbReference type="Proteomes" id="UP000002164"/>
    </source>
</evidence>
<dbReference type="PROSITE" id="PS50110">
    <property type="entry name" value="RESPONSE_REGULATORY"/>
    <property type="match status" value="1"/>
</dbReference>
<protein>
    <submittedName>
        <fullName evidence="11">Response regulator ArlR</fullName>
    </submittedName>
</protein>
<reference evidence="11 12" key="1">
    <citation type="journal article" date="2008" name="J. Bacteriol.">
        <title>Complete genome sequence of the mosquitocidal bacterium Bacillus sphaericus C3-41 and comparison with those of closely related Bacillus species.</title>
        <authorList>
            <person name="Hu X."/>
            <person name="Fan W."/>
            <person name="Han B."/>
            <person name="Liu H."/>
            <person name="Zheng D."/>
            <person name="Li Q."/>
            <person name="Dong W."/>
            <person name="Yan J."/>
            <person name="Gao M."/>
            <person name="Berry C."/>
            <person name="Yuan Z."/>
        </authorList>
    </citation>
    <scope>NUCLEOTIDE SEQUENCE [LARGE SCALE GENOMIC DNA]</scope>
    <source>
        <strain evidence="11 12">C3-41</strain>
    </source>
</reference>
<evidence type="ECO:0000259" key="10">
    <source>
        <dbReference type="PROSITE" id="PS51755"/>
    </source>
</evidence>
<evidence type="ECO:0000256" key="1">
    <source>
        <dbReference type="ARBA" id="ARBA00004496"/>
    </source>
</evidence>
<evidence type="ECO:0000256" key="5">
    <source>
        <dbReference type="ARBA" id="ARBA00023125"/>
    </source>
</evidence>
<dbReference type="HOGENOM" id="CLU_000445_30_4_9"/>
<gene>
    <name evidence="11" type="ordered locus">Bsph_2783</name>
</gene>
<dbReference type="SMART" id="SM00862">
    <property type="entry name" value="Trans_reg_C"/>
    <property type="match status" value="1"/>
</dbReference>
<feature type="domain" description="OmpR/PhoB-type" evidence="10">
    <location>
        <begin position="150"/>
        <end position="247"/>
    </location>
</feature>
<keyword evidence="3" id="KW-0902">Two-component regulatory system</keyword>
<dbReference type="AlphaFoldDB" id="B1HMF1"/>